<keyword evidence="1" id="KW-0175">Coiled coil</keyword>
<keyword evidence="2" id="KW-1133">Transmembrane helix</keyword>
<sequence length="415" mass="46085">MTQGLFRPHAVQHQSSRLEGSVVVLQPVSASLLTLLLVAAVSLALLFLSQASFDRRETVAGYLKPISGQSHISAPRSGVISQLLVQDGTVVMQGQPLLALRVQGQLEGGRSLAETLLQGIVQQRQLLQLRYQQLVQQYQQQQQELEARLASGLLLLEQIRNQQRLTEQRIQLQSERLNDLKKLRNQGAVSQDSIKNQQEQIFSLQQLLSEHISNEQNQLNYQQQLTGQLARLPSEQAQQQASLQQELAQLQQQSIQLKADEELVLTAPVAGRVTSLWAELGSQVQNGGSLLTLVPLHSELTAVLLVPTRAYGFVRPGQAARLRFDAFPYQRFGTFQGKVIKTAQAIVLPGDIAMPLSIQEPVYRVEVQLGSQSIRAYNNEVPLQSGMLLSADVVLENRSLLAWVFEPLVSLRGRL</sequence>
<dbReference type="PANTHER" id="PTHR30386">
    <property type="entry name" value="MEMBRANE FUSION SUBUNIT OF EMRAB-TOLC MULTIDRUG EFFLUX PUMP"/>
    <property type="match status" value="1"/>
</dbReference>
<evidence type="ECO:0000256" key="1">
    <source>
        <dbReference type="SAM" id="Coils"/>
    </source>
</evidence>
<evidence type="ECO:0000313" key="4">
    <source>
        <dbReference type="EMBL" id="MFC4653997.1"/>
    </source>
</evidence>
<comment type="caution">
    <text evidence="4">The sequence shown here is derived from an EMBL/GenBank/DDBJ whole genome shotgun (WGS) entry which is preliminary data.</text>
</comment>
<dbReference type="RefSeq" id="WP_377331640.1">
    <property type="nucleotide sequence ID" value="NZ_JBHSGB010000002.1"/>
</dbReference>
<accession>A0ABV9JHK5</accession>
<dbReference type="PANTHER" id="PTHR30386:SF28">
    <property type="entry name" value="EXPORTED PROTEIN"/>
    <property type="match status" value="1"/>
</dbReference>
<keyword evidence="2" id="KW-0472">Membrane</keyword>
<dbReference type="Gene3D" id="2.40.50.100">
    <property type="match status" value="1"/>
</dbReference>
<protein>
    <submittedName>
        <fullName evidence="4">HlyD family secretion protein</fullName>
    </submittedName>
</protein>
<evidence type="ECO:0000256" key="2">
    <source>
        <dbReference type="SAM" id="Phobius"/>
    </source>
</evidence>
<feature type="domain" description="AprE-like beta-barrel" evidence="3">
    <location>
        <begin position="305"/>
        <end position="394"/>
    </location>
</feature>
<organism evidence="4 5">
    <name type="scientific">Rheinheimera marina</name>
    <dbReference type="NCBI Taxonomy" id="1774958"/>
    <lineage>
        <taxon>Bacteria</taxon>
        <taxon>Pseudomonadati</taxon>
        <taxon>Pseudomonadota</taxon>
        <taxon>Gammaproteobacteria</taxon>
        <taxon>Chromatiales</taxon>
        <taxon>Chromatiaceae</taxon>
        <taxon>Rheinheimera</taxon>
    </lineage>
</organism>
<dbReference type="InterPro" id="IPR050739">
    <property type="entry name" value="MFP"/>
</dbReference>
<reference evidence="5" key="1">
    <citation type="journal article" date="2019" name="Int. J. Syst. Evol. Microbiol.">
        <title>The Global Catalogue of Microorganisms (GCM) 10K type strain sequencing project: providing services to taxonomists for standard genome sequencing and annotation.</title>
        <authorList>
            <consortium name="The Broad Institute Genomics Platform"/>
            <consortium name="The Broad Institute Genome Sequencing Center for Infectious Disease"/>
            <person name="Wu L."/>
            <person name="Ma J."/>
        </authorList>
    </citation>
    <scope>NUCLEOTIDE SEQUENCE [LARGE SCALE GENOMIC DNA]</scope>
    <source>
        <strain evidence="5">DT28</strain>
    </source>
</reference>
<keyword evidence="2" id="KW-0812">Transmembrane</keyword>
<dbReference type="Proteomes" id="UP001595962">
    <property type="component" value="Unassembled WGS sequence"/>
</dbReference>
<dbReference type="InterPro" id="IPR058982">
    <property type="entry name" value="Beta-barrel_AprE"/>
</dbReference>
<evidence type="ECO:0000259" key="3">
    <source>
        <dbReference type="Pfam" id="PF26002"/>
    </source>
</evidence>
<keyword evidence="5" id="KW-1185">Reference proteome</keyword>
<dbReference type="Pfam" id="PF26002">
    <property type="entry name" value="Beta-barrel_AprE"/>
    <property type="match status" value="1"/>
</dbReference>
<dbReference type="PRINTS" id="PR01490">
    <property type="entry name" value="RTXTOXIND"/>
</dbReference>
<feature type="transmembrane region" description="Helical" evidence="2">
    <location>
        <begin position="28"/>
        <end position="48"/>
    </location>
</feature>
<name>A0ABV9JHK5_9GAMM</name>
<gene>
    <name evidence="4" type="ORF">ACFO3I_03040</name>
</gene>
<evidence type="ECO:0000313" key="5">
    <source>
        <dbReference type="Proteomes" id="UP001595962"/>
    </source>
</evidence>
<feature type="coiled-coil region" evidence="1">
    <location>
        <begin position="124"/>
        <end position="200"/>
    </location>
</feature>
<dbReference type="EMBL" id="JBHSGB010000002">
    <property type="protein sequence ID" value="MFC4653997.1"/>
    <property type="molecule type" value="Genomic_DNA"/>
</dbReference>
<proteinExistence type="predicted"/>